<dbReference type="Gene3D" id="3.40.50.150">
    <property type="entry name" value="Vaccinia Virus protein VP39"/>
    <property type="match status" value="1"/>
</dbReference>
<dbReference type="OrthoDB" id="4280289at2"/>
<gene>
    <name evidence="7" type="primary">pglX</name>
    <name evidence="7" type="ORF">E5982_08755</name>
</gene>
<evidence type="ECO:0000313" key="7">
    <source>
        <dbReference type="EMBL" id="TJW09729.1"/>
    </source>
</evidence>
<dbReference type="PROSITE" id="PS00092">
    <property type="entry name" value="N6_MTASE"/>
    <property type="match status" value="1"/>
</dbReference>
<accession>A0A4T9TCH7</accession>
<dbReference type="Proteomes" id="UP000309454">
    <property type="component" value="Unassembled WGS sequence"/>
</dbReference>
<evidence type="ECO:0000256" key="4">
    <source>
        <dbReference type="ARBA" id="ARBA00022691"/>
    </source>
</evidence>
<evidence type="ECO:0000259" key="6">
    <source>
        <dbReference type="Pfam" id="PF07669"/>
    </source>
</evidence>
<dbReference type="InterPro" id="IPR002052">
    <property type="entry name" value="DNA_methylase_N6_adenine_CS"/>
</dbReference>
<evidence type="ECO:0000256" key="3">
    <source>
        <dbReference type="ARBA" id="ARBA00022679"/>
    </source>
</evidence>
<keyword evidence="2 7" id="KW-0489">Methyltransferase</keyword>
<name>A0A4T9TCH7_9ACTN</name>
<evidence type="ECO:0000256" key="2">
    <source>
        <dbReference type="ARBA" id="ARBA00022603"/>
    </source>
</evidence>
<dbReference type="InterPro" id="IPR011639">
    <property type="entry name" value="MethylTrfase_TaqI-like_dom"/>
</dbReference>
<feature type="domain" description="Type II methyltransferase M.TaqI-like" evidence="6">
    <location>
        <begin position="346"/>
        <end position="562"/>
    </location>
</feature>
<protein>
    <recommendedName>
        <fullName evidence="1">site-specific DNA-methyltransferase (adenine-specific)</fullName>
        <ecNumber evidence="1">2.1.1.72</ecNumber>
    </recommendedName>
</protein>
<evidence type="ECO:0000256" key="1">
    <source>
        <dbReference type="ARBA" id="ARBA00011900"/>
    </source>
</evidence>
<dbReference type="Pfam" id="PF07669">
    <property type="entry name" value="Eco57I"/>
    <property type="match status" value="1"/>
</dbReference>
<dbReference type="GO" id="GO:0003676">
    <property type="term" value="F:nucleic acid binding"/>
    <property type="evidence" value="ECO:0007669"/>
    <property type="project" value="InterPro"/>
</dbReference>
<comment type="catalytic activity">
    <reaction evidence="5">
        <text>a 2'-deoxyadenosine in DNA + S-adenosyl-L-methionine = an N(6)-methyl-2'-deoxyadenosine in DNA + S-adenosyl-L-homocysteine + H(+)</text>
        <dbReference type="Rhea" id="RHEA:15197"/>
        <dbReference type="Rhea" id="RHEA-COMP:12418"/>
        <dbReference type="Rhea" id="RHEA-COMP:12419"/>
        <dbReference type="ChEBI" id="CHEBI:15378"/>
        <dbReference type="ChEBI" id="CHEBI:57856"/>
        <dbReference type="ChEBI" id="CHEBI:59789"/>
        <dbReference type="ChEBI" id="CHEBI:90615"/>
        <dbReference type="ChEBI" id="CHEBI:90616"/>
        <dbReference type="EC" id="2.1.1.72"/>
    </reaction>
</comment>
<keyword evidence="4" id="KW-0949">S-adenosyl-L-methionine</keyword>
<sequence>MNDAAIKNFCIEAHEQLLKEVRYRMVEWNIAPGAPPVVNGLHGRLLSPREQQQRSDLITRLEVYGEKALVERAAYTWFNRFMAIRYMELNDRLPFGTRMLSANDGSFAPQVLKEALYVDIEGLDRDEVAGLVRAGDDEALFRCLFLAACAQLSEALPYVFEPVGDEMELLLPKGLLLSGSVLQRLVDDIPEEDWREGVEIAGWMYQYYNSEEKNAVFAEFKKGKKADSRMLALATQLFTPHWIVRYLTENSLGRLWMRSHPESALPQQMPYYIPDTPEALPNELRKAEILSLPNNPEPPISPESIKVIDPACGSGHILVYAFRLLAAMYEEAGYRRRDIPQLILEKNLTGCDIEHRAAQIASFALTMTACEWDSRFLQREGSAQPRIVLFRNATVREEELEERMPYLGKRTQLLDAMAHMDECGSLFVPQPEDIEALELAQGELDGRMGGNDLLAMAPAYNVDIMLENCRPLAEKYDVVLANPPYMGSSNLNKWMADWTKKNYPDSKRDLCTCFIERGFTLAKPEGYSAMVTMQSWMFLGSFEALRHKLLDERSIASMAHLGTRGFDAIGGEVVATTATVFRGVASAEPADYLRLVEFDGEASKEQGIREAIQNPDCGWFYRRNAEVFKSIPGTPIAYWATDAMVKVFCQGDSLGSRVRMPYGFKTGDNDRFLRMWWECPSNETAFPNMHKDASNYKPRWIPYNKGGSYRKWYGNNDYLLDFQNDGEVVIGGASGEGRSAADYDHSLFFKELVTWSRISSGRLALRHVPQGSISDMTGSSMFGASHDLSIIQGFCNSSVAVEVSEILSPTLDFQPGQVAVYPLLGSSVLEPKIERLVEALRCVSKRDYDSFEISWDFGRHPLV</sequence>
<dbReference type="InterPro" id="IPR050953">
    <property type="entry name" value="N4_N6_ade-DNA_methylase"/>
</dbReference>
<dbReference type="GO" id="GO:0006304">
    <property type="term" value="P:DNA modification"/>
    <property type="evidence" value="ECO:0007669"/>
    <property type="project" value="InterPro"/>
</dbReference>
<dbReference type="EMBL" id="SSTM01000007">
    <property type="protein sequence ID" value="TJW09729.1"/>
    <property type="molecule type" value="Genomic_DNA"/>
</dbReference>
<dbReference type="GO" id="GO:0009007">
    <property type="term" value="F:site-specific DNA-methyltransferase (adenine-specific) activity"/>
    <property type="evidence" value="ECO:0007669"/>
    <property type="project" value="UniProtKB-EC"/>
</dbReference>
<dbReference type="PRINTS" id="PR00507">
    <property type="entry name" value="N12N6MTFRASE"/>
</dbReference>
<keyword evidence="3 7" id="KW-0808">Transferase</keyword>
<dbReference type="InterPro" id="IPR029063">
    <property type="entry name" value="SAM-dependent_MTases_sf"/>
</dbReference>
<dbReference type="PANTHER" id="PTHR33841:SF1">
    <property type="entry name" value="DNA METHYLTRANSFERASE A"/>
    <property type="match status" value="1"/>
</dbReference>
<dbReference type="NCBIfam" id="NF033452">
    <property type="entry name" value="BREX_1_MTaseX"/>
    <property type="match status" value="1"/>
</dbReference>
<dbReference type="SUPFAM" id="SSF53335">
    <property type="entry name" value="S-adenosyl-L-methionine-dependent methyltransferases"/>
    <property type="match status" value="1"/>
</dbReference>
<proteinExistence type="predicted"/>
<dbReference type="InterPro" id="IPR047939">
    <property type="entry name" value="BREX_1_PglX"/>
</dbReference>
<reference evidence="7 8" key="1">
    <citation type="submission" date="2019-04" db="EMBL/GenBank/DDBJ databases">
        <title>Microbes associate with the intestines of laboratory mice.</title>
        <authorList>
            <person name="Navarre W."/>
            <person name="Wong E."/>
            <person name="Huang K.C."/>
            <person name="Tropini C."/>
            <person name="Ng K."/>
            <person name="Yu B."/>
        </authorList>
    </citation>
    <scope>NUCLEOTIDE SEQUENCE [LARGE SCALE GENOMIC DNA]</scope>
    <source>
        <strain evidence="7 8">NM48_B13</strain>
    </source>
</reference>
<dbReference type="PANTHER" id="PTHR33841">
    <property type="entry name" value="DNA METHYLTRANSFERASE YEEA-RELATED"/>
    <property type="match status" value="1"/>
</dbReference>
<dbReference type="AlphaFoldDB" id="A0A4T9TCH7"/>
<keyword evidence="8" id="KW-1185">Reference proteome</keyword>
<comment type="caution">
    <text evidence="7">The sequence shown here is derived from an EMBL/GenBank/DDBJ whole genome shotgun (WGS) entry which is preliminary data.</text>
</comment>
<organism evidence="7 8">
    <name type="scientific">Parvibacter caecicola</name>
    <dbReference type="NCBI Taxonomy" id="747645"/>
    <lineage>
        <taxon>Bacteria</taxon>
        <taxon>Bacillati</taxon>
        <taxon>Actinomycetota</taxon>
        <taxon>Coriobacteriia</taxon>
        <taxon>Coriobacteriales</taxon>
        <taxon>Coriobacteriaceae</taxon>
        <taxon>Parvibacter</taxon>
    </lineage>
</organism>
<dbReference type="EC" id="2.1.1.72" evidence="1"/>
<dbReference type="GO" id="GO:0032259">
    <property type="term" value="P:methylation"/>
    <property type="evidence" value="ECO:0007669"/>
    <property type="project" value="UniProtKB-KW"/>
</dbReference>
<evidence type="ECO:0000256" key="5">
    <source>
        <dbReference type="ARBA" id="ARBA00047942"/>
    </source>
</evidence>
<dbReference type="RefSeq" id="WP_136846142.1">
    <property type="nucleotide sequence ID" value="NZ_CAOKAH010000006.1"/>
</dbReference>
<evidence type="ECO:0000313" key="8">
    <source>
        <dbReference type="Proteomes" id="UP000309454"/>
    </source>
</evidence>